<proteinExistence type="inferred from homology"/>
<keyword evidence="11" id="KW-0325">Glycoprotein</keyword>
<keyword evidence="8 14" id="KW-0862">Zinc</keyword>
<dbReference type="Pfam" id="PF04389">
    <property type="entry name" value="Peptidase_M28"/>
    <property type="match status" value="1"/>
</dbReference>
<dbReference type="OrthoDB" id="2214at2759"/>
<dbReference type="STRING" id="1081109.A0A166NDV6"/>
<evidence type="ECO:0000256" key="5">
    <source>
        <dbReference type="ARBA" id="ARBA00022723"/>
    </source>
</evidence>
<evidence type="ECO:0000313" key="17">
    <source>
        <dbReference type="Proteomes" id="UP000078544"/>
    </source>
</evidence>
<dbReference type="PANTHER" id="PTHR12147:SF56">
    <property type="entry name" value="AMINOPEPTIDASE YDR415C-RELATED"/>
    <property type="match status" value="1"/>
</dbReference>
<name>A0A166NDV6_9HYPO</name>
<dbReference type="GO" id="GO:0004177">
    <property type="term" value="F:aminopeptidase activity"/>
    <property type="evidence" value="ECO:0007669"/>
    <property type="project" value="UniProtKB-KW"/>
</dbReference>
<dbReference type="GO" id="GO:0046872">
    <property type="term" value="F:metal ion binding"/>
    <property type="evidence" value="ECO:0007669"/>
    <property type="project" value="UniProtKB-KW"/>
</dbReference>
<comment type="subunit">
    <text evidence="2">Monomer.</text>
</comment>
<sequence>MVANSLILALAATIPNVIAAPNAPITSGLRLVKTSATLPAQWIHERDIFDRFVSKRIGFVDITDIKDEEVLAALSTEDSARMVTRAARFPNEAKHFETGWPLVQEVSNAGPQSWLKTLSDFHTRFYKSQTGVQAANWIMDQAKKLGAANPAITVKPFKHQAFQQPSIIAQIPGQSSDLVVVGAHLDSITRTPEGRSPGAEDDGSGAVVVMEALRVLAAKGWKPKHTIEFHWYAGEEAGLLGSKDVWANYKATGKKVVSYLNQDMAGYSPSNLPAIFDDHVDAELSNFLMAIIRDYFNIMPNRSKCGYGCSDHASVTANGFPAAFIADDTFDKAAKFIHSEQDTYDKIMWPTILQHSQIVVSYLVEASLI</sequence>
<keyword evidence="7 14" id="KW-0378">Hydrolase</keyword>
<protein>
    <recommendedName>
        <fullName evidence="14">Peptide hydrolase</fullName>
        <ecNumber evidence="14">3.4.-.-</ecNumber>
    </recommendedName>
</protein>
<evidence type="ECO:0000256" key="9">
    <source>
        <dbReference type="ARBA" id="ARBA00023145"/>
    </source>
</evidence>
<evidence type="ECO:0000256" key="1">
    <source>
        <dbReference type="ARBA" id="ARBA00001947"/>
    </source>
</evidence>
<comment type="cofactor">
    <cofactor evidence="1">
        <name>Zn(2+)</name>
        <dbReference type="ChEBI" id="CHEBI:29105"/>
    </cofactor>
</comment>
<dbReference type="Proteomes" id="UP000078544">
    <property type="component" value="Unassembled WGS sequence"/>
</dbReference>
<keyword evidence="6 14" id="KW-0732">Signal</keyword>
<keyword evidence="17" id="KW-1185">Reference proteome</keyword>
<evidence type="ECO:0000313" key="16">
    <source>
        <dbReference type="EMBL" id="KZZ89380.1"/>
    </source>
</evidence>
<feature type="domain" description="Peptidase M28" evidence="15">
    <location>
        <begin position="167"/>
        <end position="361"/>
    </location>
</feature>
<evidence type="ECO:0000256" key="11">
    <source>
        <dbReference type="ARBA" id="ARBA00023180"/>
    </source>
</evidence>
<comment type="function">
    <text evidence="12">Extracellular aminopeptidase that allows assimilation of proteinaceous substrates.</text>
</comment>
<dbReference type="AlphaFoldDB" id="A0A166NDV6"/>
<keyword evidence="4 14" id="KW-0645">Protease</keyword>
<evidence type="ECO:0000256" key="6">
    <source>
        <dbReference type="ARBA" id="ARBA00022729"/>
    </source>
</evidence>
<evidence type="ECO:0000256" key="10">
    <source>
        <dbReference type="ARBA" id="ARBA00023157"/>
    </source>
</evidence>
<feature type="chain" id="PRO_5007748912" description="Peptide hydrolase" evidence="14">
    <location>
        <begin position="20"/>
        <end position="369"/>
    </location>
</feature>
<dbReference type="SUPFAM" id="SSF53187">
    <property type="entry name" value="Zn-dependent exopeptidases"/>
    <property type="match status" value="1"/>
</dbReference>
<evidence type="ECO:0000256" key="14">
    <source>
        <dbReference type="RuleBase" id="RU361240"/>
    </source>
</evidence>
<evidence type="ECO:0000256" key="13">
    <source>
        <dbReference type="ARBA" id="ARBA00043962"/>
    </source>
</evidence>
<evidence type="ECO:0000256" key="12">
    <source>
        <dbReference type="ARBA" id="ARBA00043843"/>
    </source>
</evidence>
<feature type="signal peptide" evidence="14">
    <location>
        <begin position="1"/>
        <end position="19"/>
    </location>
</feature>
<organism evidence="16 17">
    <name type="scientific">Moelleriella libera RCEF 2490</name>
    <dbReference type="NCBI Taxonomy" id="1081109"/>
    <lineage>
        <taxon>Eukaryota</taxon>
        <taxon>Fungi</taxon>
        <taxon>Dikarya</taxon>
        <taxon>Ascomycota</taxon>
        <taxon>Pezizomycotina</taxon>
        <taxon>Sordariomycetes</taxon>
        <taxon>Hypocreomycetidae</taxon>
        <taxon>Hypocreales</taxon>
        <taxon>Clavicipitaceae</taxon>
        <taxon>Moelleriella</taxon>
    </lineage>
</organism>
<comment type="caution">
    <text evidence="16">The sequence shown here is derived from an EMBL/GenBank/DDBJ whole genome shotgun (WGS) entry which is preliminary data.</text>
</comment>
<keyword evidence="3" id="KW-0031">Aminopeptidase</keyword>
<evidence type="ECO:0000256" key="2">
    <source>
        <dbReference type="ARBA" id="ARBA00011245"/>
    </source>
</evidence>
<evidence type="ECO:0000256" key="8">
    <source>
        <dbReference type="ARBA" id="ARBA00022833"/>
    </source>
</evidence>
<keyword evidence="9" id="KW-0865">Zymogen</keyword>
<dbReference type="PANTHER" id="PTHR12147">
    <property type="entry name" value="METALLOPEPTIDASE M28 FAMILY MEMBER"/>
    <property type="match status" value="1"/>
</dbReference>
<dbReference type="EMBL" id="AZGY01000025">
    <property type="protein sequence ID" value="KZZ89380.1"/>
    <property type="molecule type" value="Genomic_DNA"/>
</dbReference>
<evidence type="ECO:0000259" key="15">
    <source>
        <dbReference type="Pfam" id="PF04389"/>
    </source>
</evidence>
<dbReference type="EC" id="3.4.-.-" evidence="14"/>
<gene>
    <name evidence="16" type="ORF">AAL_07679</name>
</gene>
<dbReference type="Gene3D" id="3.40.630.10">
    <property type="entry name" value="Zn peptidases"/>
    <property type="match status" value="1"/>
</dbReference>
<evidence type="ECO:0000256" key="4">
    <source>
        <dbReference type="ARBA" id="ARBA00022670"/>
    </source>
</evidence>
<keyword evidence="10" id="KW-1015">Disulfide bond</keyword>
<evidence type="ECO:0000256" key="7">
    <source>
        <dbReference type="ARBA" id="ARBA00022801"/>
    </source>
</evidence>
<dbReference type="GO" id="GO:0008235">
    <property type="term" value="F:metalloexopeptidase activity"/>
    <property type="evidence" value="ECO:0007669"/>
    <property type="project" value="InterPro"/>
</dbReference>
<dbReference type="GO" id="GO:0006508">
    <property type="term" value="P:proteolysis"/>
    <property type="evidence" value="ECO:0007669"/>
    <property type="project" value="UniProtKB-KW"/>
</dbReference>
<accession>A0A166NDV6</accession>
<dbReference type="InterPro" id="IPR045175">
    <property type="entry name" value="M28_fam"/>
</dbReference>
<reference evidence="16 17" key="1">
    <citation type="journal article" date="2016" name="Genome Biol. Evol.">
        <title>Divergent and convergent evolution of fungal pathogenicity.</title>
        <authorList>
            <person name="Shang Y."/>
            <person name="Xiao G."/>
            <person name="Zheng P."/>
            <person name="Cen K."/>
            <person name="Zhan S."/>
            <person name="Wang C."/>
        </authorList>
    </citation>
    <scope>NUCLEOTIDE SEQUENCE [LARGE SCALE GENOMIC DNA]</scope>
    <source>
        <strain evidence="16 17">RCEF 2490</strain>
    </source>
</reference>
<evidence type="ECO:0000256" key="3">
    <source>
        <dbReference type="ARBA" id="ARBA00022438"/>
    </source>
</evidence>
<dbReference type="InterPro" id="IPR007484">
    <property type="entry name" value="Peptidase_M28"/>
</dbReference>
<keyword evidence="5 14" id="KW-0479">Metal-binding</keyword>
<comment type="similarity">
    <text evidence="13">Belongs to the peptidase M28 family. M28E subfamily.</text>
</comment>